<comment type="similarity">
    <text evidence="5 6">Belongs to the class I-like SAM-binding methyltransferase superfamily. C5-methyltransferase family.</text>
</comment>
<dbReference type="Pfam" id="PF00145">
    <property type="entry name" value="DNA_methylase"/>
    <property type="match status" value="1"/>
</dbReference>
<dbReference type="GO" id="GO:0032259">
    <property type="term" value="P:methylation"/>
    <property type="evidence" value="ECO:0007669"/>
    <property type="project" value="UniProtKB-KW"/>
</dbReference>
<evidence type="ECO:0000256" key="4">
    <source>
        <dbReference type="ARBA" id="ARBA00022747"/>
    </source>
</evidence>
<proteinExistence type="inferred from homology"/>
<dbReference type="EC" id="2.1.1.37" evidence="7"/>
<evidence type="ECO:0000313" key="8">
    <source>
        <dbReference type="EMBL" id="SNR99058.1"/>
    </source>
</evidence>
<evidence type="ECO:0000256" key="2">
    <source>
        <dbReference type="ARBA" id="ARBA00022679"/>
    </source>
</evidence>
<dbReference type="InterPro" id="IPR018117">
    <property type="entry name" value="C5_DNA_meth_AS"/>
</dbReference>
<comment type="catalytic activity">
    <reaction evidence="7">
        <text>a 2'-deoxycytidine in DNA + S-adenosyl-L-methionine = a 5-methyl-2'-deoxycytidine in DNA + S-adenosyl-L-homocysteine + H(+)</text>
        <dbReference type="Rhea" id="RHEA:13681"/>
        <dbReference type="Rhea" id="RHEA-COMP:11369"/>
        <dbReference type="Rhea" id="RHEA-COMP:11370"/>
        <dbReference type="ChEBI" id="CHEBI:15378"/>
        <dbReference type="ChEBI" id="CHEBI:57856"/>
        <dbReference type="ChEBI" id="CHEBI:59789"/>
        <dbReference type="ChEBI" id="CHEBI:85452"/>
        <dbReference type="ChEBI" id="CHEBI:85454"/>
        <dbReference type="EC" id="2.1.1.37"/>
    </reaction>
</comment>
<organism evidence="8 9">
    <name type="scientific">Actinoplanes regularis</name>
    <dbReference type="NCBI Taxonomy" id="52697"/>
    <lineage>
        <taxon>Bacteria</taxon>
        <taxon>Bacillati</taxon>
        <taxon>Actinomycetota</taxon>
        <taxon>Actinomycetes</taxon>
        <taxon>Micromonosporales</taxon>
        <taxon>Micromonosporaceae</taxon>
        <taxon>Actinoplanes</taxon>
    </lineage>
</organism>
<dbReference type="InterPro" id="IPR029063">
    <property type="entry name" value="SAM-dependent_MTases_sf"/>
</dbReference>
<dbReference type="RefSeq" id="WP_089295074.1">
    <property type="nucleotide sequence ID" value="NZ_BOMU01000050.1"/>
</dbReference>
<feature type="active site" evidence="5">
    <location>
        <position position="78"/>
    </location>
</feature>
<dbReference type="Gene3D" id="3.40.50.150">
    <property type="entry name" value="Vaccinia Virus protein VP39"/>
    <property type="match status" value="1"/>
</dbReference>
<dbReference type="PROSITE" id="PS00095">
    <property type="entry name" value="C5_MTASE_2"/>
    <property type="match status" value="1"/>
</dbReference>
<gene>
    <name evidence="8" type="ORF">SAMN06264365_108121</name>
</gene>
<dbReference type="Gene3D" id="3.90.120.10">
    <property type="entry name" value="DNA Methylase, subunit A, domain 2"/>
    <property type="match status" value="1"/>
</dbReference>
<evidence type="ECO:0000256" key="5">
    <source>
        <dbReference type="PROSITE-ProRule" id="PRU01016"/>
    </source>
</evidence>
<protein>
    <recommendedName>
        <fullName evidence="7">Cytosine-specific methyltransferase</fullName>
        <ecNumber evidence="7">2.1.1.37</ecNumber>
    </recommendedName>
</protein>
<keyword evidence="1 5" id="KW-0489">Methyltransferase</keyword>
<dbReference type="AlphaFoldDB" id="A0A239AVR7"/>
<evidence type="ECO:0000313" key="9">
    <source>
        <dbReference type="Proteomes" id="UP000198415"/>
    </source>
</evidence>
<dbReference type="PANTHER" id="PTHR10629">
    <property type="entry name" value="CYTOSINE-SPECIFIC METHYLTRANSFERASE"/>
    <property type="match status" value="1"/>
</dbReference>
<evidence type="ECO:0000256" key="7">
    <source>
        <dbReference type="RuleBase" id="RU000417"/>
    </source>
</evidence>
<dbReference type="InterPro" id="IPR031303">
    <property type="entry name" value="C5_meth_CS"/>
</dbReference>
<name>A0A239AVR7_9ACTN</name>
<dbReference type="SUPFAM" id="SSF53335">
    <property type="entry name" value="S-adenosyl-L-methionine-dependent methyltransferases"/>
    <property type="match status" value="1"/>
</dbReference>
<dbReference type="NCBIfam" id="TIGR00675">
    <property type="entry name" value="dcm"/>
    <property type="match status" value="1"/>
</dbReference>
<dbReference type="InterPro" id="IPR001525">
    <property type="entry name" value="C5_MeTfrase"/>
</dbReference>
<dbReference type="PROSITE" id="PS00094">
    <property type="entry name" value="C5_MTASE_1"/>
    <property type="match status" value="1"/>
</dbReference>
<evidence type="ECO:0000256" key="3">
    <source>
        <dbReference type="ARBA" id="ARBA00022691"/>
    </source>
</evidence>
<dbReference type="OrthoDB" id="9813719at2"/>
<accession>A0A239AVR7</accession>
<keyword evidence="4" id="KW-0680">Restriction system</keyword>
<dbReference type="PANTHER" id="PTHR10629:SF52">
    <property type="entry name" value="DNA (CYTOSINE-5)-METHYLTRANSFERASE 1"/>
    <property type="match status" value="1"/>
</dbReference>
<dbReference type="EMBL" id="FZNR01000008">
    <property type="protein sequence ID" value="SNR99058.1"/>
    <property type="molecule type" value="Genomic_DNA"/>
</dbReference>
<evidence type="ECO:0000256" key="6">
    <source>
        <dbReference type="RuleBase" id="RU000416"/>
    </source>
</evidence>
<evidence type="ECO:0000256" key="1">
    <source>
        <dbReference type="ARBA" id="ARBA00022603"/>
    </source>
</evidence>
<dbReference type="InterPro" id="IPR050390">
    <property type="entry name" value="C5-Methyltransferase"/>
</dbReference>
<dbReference type="GO" id="GO:0009307">
    <property type="term" value="P:DNA restriction-modification system"/>
    <property type="evidence" value="ECO:0007669"/>
    <property type="project" value="UniProtKB-KW"/>
</dbReference>
<keyword evidence="2 5" id="KW-0808">Transferase</keyword>
<dbReference type="Proteomes" id="UP000198415">
    <property type="component" value="Unassembled WGS sequence"/>
</dbReference>
<dbReference type="PROSITE" id="PS51679">
    <property type="entry name" value="SAM_MT_C5"/>
    <property type="match status" value="1"/>
</dbReference>
<dbReference type="PRINTS" id="PR00105">
    <property type="entry name" value="C5METTRFRASE"/>
</dbReference>
<keyword evidence="3 5" id="KW-0949">S-adenosyl-L-methionine</keyword>
<keyword evidence="9" id="KW-1185">Reference proteome</keyword>
<sequence>MAQTYRVVDLFAGCGGITSGLHKTKRYETVRAVEIDIAAATTYTENFGEGLVYPDSITGWEVDDRARKADVVVGGPPCQGFSNLGLKRPDDPRNQLWREYVRVLNAIEPKAFIIENVDRFLTSEEFKLLDKESKTGKLRDYELRPHLVNAAEFGSAQLRRRAIVIGTHRDLDPIEIPSEGRLPREKWVTVRDRLKYVDQRVAEDNQLLPKRSISHHGKVLPGAFSGLEIHVTRRYEDFSRERFREIPAGGNRFDLPDRLKSPCWLRHTTGSGDVMGRLRWDQPSVTIRTEFFKPEKGRYLHPSEHRAITHLEAALLQGFDNDFKWCGSKVQIARQIGNAVPVELAEAIGRVVAESLDAQG</sequence>
<reference evidence="8 9" key="1">
    <citation type="submission" date="2017-06" db="EMBL/GenBank/DDBJ databases">
        <authorList>
            <person name="Kim H.J."/>
            <person name="Triplett B.A."/>
        </authorList>
    </citation>
    <scope>NUCLEOTIDE SEQUENCE [LARGE SCALE GENOMIC DNA]</scope>
    <source>
        <strain evidence="8 9">DSM 43151</strain>
    </source>
</reference>
<dbReference type="GO" id="GO:0003886">
    <property type="term" value="F:DNA (cytosine-5-)-methyltransferase activity"/>
    <property type="evidence" value="ECO:0007669"/>
    <property type="project" value="UniProtKB-EC"/>
</dbReference>